<sequence>AGIQTNLWEPSLFHRCPTPSLVDSVTYDAASTDIDAVVGLGHGGVLDLAKAAAAIIPLVRASAQYSPIFTRPGSGSAKPGRDLTELLVNGNMRGKGNAAGTNGINGALPKWPNAPVAESFLLGSDAKPRASTLLAGSSLPLLLVPTTAAIAATSGRCLLRPEGPEALVPLAIAGPGPYGVGVGLQATEVVADATVTQGQSARGTAAAMAHAISVFVDSAAASGGTVKQQQLMDDMMTGAGSNLGLAGFSEPAAVLGVDLISLFIAMARALVLSLVLALASAESLKDCIESKCRGCGGEQCQLCREDVNTVSACVSSCMDSLCRGCGGEQCQLCREDASHIETCCSQQGLESVTSQIDTCK</sequence>
<comment type="caution">
    <text evidence="1">The sequence shown here is derived from an EMBL/GenBank/DDBJ whole genome shotgun (WGS) entry which is preliminary data.</text>
</comment>
<evidence type="ECO:0000313" key="1">
    <source>
        <dbReference type="EMBL" id="CAE7517558.1"/>
    </source>
</evidence>
<dbReference type="AlphaFoldDB" id="A0A812TB60"/>
<gene>
    <name evidence="1" type="ORF">SNEC2469_LOCUS14798</name>
</gene>
<reference evidence="1" key="1">
    <citation type="submission" date="2021-02" db="EMBL/GenBank/DDBJ databases">
        <authorList>
            <person name="Dougan E. K."/>
            <person name="Rhodes N."/>
            <person name="Thang M."/>
            <person name="Chan C."/>
        </authorList>
    </citation>
    <scope>NUCLEOTIDE SEQUENCE</scope>
</reference>
<dbReference type="Proteomes" id="UP000601435">
    <property type="component" value="Unassembled WGS sequence"/>
</dbReference>
<proteinExistence type="predicted"/>
<organism evidence="1 2">
    <name type="scientific">Symbiodinium necroappetens</name>
    <dbReference type="NCBI Taxonomy" id="1628268"/>
    <lineage>
        <taxon>Eukaryota</taxon>
        <taxon>Sar</taxon>
        <taxon>Alveolata</taxon>
        <taxon>Dinophyceae</taxon>
        <taxon>Suessiales</taxon>
        <taxon>Symbiodiniaceae</taxon>
        <taxon>Symbiodinium</taxon>
    </lineage>
</organism>
<dbReference type="EMBL" id="CAJNJA010023851">
    <property type="protein sequence ID" value="CAE7517558.1"/>
    <property type="molecule type" value="Genomic_DNA"/>
</dbReference>
<protein>
    <submittedName>
        <fullName evidence="1">Uncharacterized protein</fullName>
    </submittedName>
</protein>
<evidence type="ECO:0000313" key="2">
    <source>
        <dbReference type="Proteomes" id="UP000601435"/>
    </source>
</evidence>
<dbReference type="Gene3D" id="3.40.50.1970">
    <property type="match status" value="1"/>
</dbReference>
<name>A0A812TB60_9DINO</name>
<feature type="non-terminal residue" evidence="1">
    <location>
        <position position="1"/>
    </location>
</feature>
<keyword evidence="2" id="KW-1185">Reference proteome</keyword>
<accession>A0A812TB60</accession>
<feature type="non-terminal residue" evidence="1">
    <location>
        <position position="360"/>
    </location>
</feature>
<dbReference type="OrthoDB" id="442128at2759"/>
<dbReference type="SUPFAM" id="SSF56796">
    <property type="entry name" value="Dehydroquinate synthase-like"/>
    <property type="match status" value="1"/>
</dbReference>